<dbReference type="InterPro" id="IPR003594">
    <property type="entry name" value="HATPase_dom"/>
</dbReference>
<dbReference type="InterPro" id="IPR000014">
    <property type="entry name" value="PAS"/>
</dbReference>
<name>B4VTJ7_9CYAN</name>
<protein>
    <recommendedName>
        <fullName evidence="2">histidine kinase</fullName>
        <ecNumber evidence="2">2.7.13.3</ecNumber>
    </recommendedName>
</protein>
<keyword evidence="6" id="KW-0597">Phosphoprotein</keyword>
<evidence type="ECO:0000259" key="9">
    <source>
        <dbReference type="PROSITE" id="PS50112"/>
    </source>
</evidence>
<dbReference type="Proteomes" id="UP000003835">
    <property type="component" value="Unassembled WGS sequence"/>
</dbReference>
<evidence type="ECO:0000256" key="1">
    <source>
        <dbReference type="ARBA" id="ARBA00000085"/>
    </source>
</evidence>
<evidence type="ECO:0000256" key="6">
    <source>
        <dbReference type="PROSITE-ProRule" id="PRU00169"/>
    </source>
</evidence>
<evidence type="ECO:0000256" key="2">
    <source>
        <dbReference type="ARBA" id="ARBA00012438"/>
    </source>
</evidence>
<dbReference type="STRING" id="118168.MC7420_6064"/>
<evidence type="ECO:0000259" key="10">
    <source>
        <dbReference type="PROSITE" id="PS50113"/>
    </source>
</evidence>
<feature type="domain" description="PAC" evidence="10">
    <location>
        <begin position="221"/>
        <end position="273"/>
    </location>
</feature>
<dbReference type="InterPro" id="IPR005467">
    <property type="entry name" value="His_kinase_dom"/>
</dbReference>
<evidence type="ECO:0000313" key="12">
    <source>
        <dbReference type="Proteomes" id="UP000003835"/>
    </source>
</evidence>
<dbReference type="Pfam" id="PF02518">
    <property type="entry name" value="HATPase_c"/>
    <property type="match status" value="1"/>
</dbReference>
<proteinExistence type="predicted"/>
<dbReference type="SUPFAM" id="SSF55785">
    <property type="entry name" value="PYP-like sensor domain (PAS domain)"/>
    <property type="match status" value="1"/>
</dbReference>
<comment type="catalytic activity">
    <reaction evidence="1">
        <text>ATP + protein L-histidine = ADP + protein N-phospho-L-histidine.</text>
        <dbReference type="EC" id="2.7.13.3"/>
    </reaction>
</comment>
<dbReference type="GO" id="GO:0005886">
    <property type="term" value="C:plasma membrane"/>
    <property type="evidence" value="ECO:0007669"/>
    <property type="project" value="TreeGrafter"/>
</dbReference>
<evidence type="ECO:0000259" key="7">
    <source>
        <dbReference type="PROSITE" id="PS50109"/>
    </source>
</evidence>
<dbReference type="NCBIfam" id="TIGR00229">
    <property type="entry name" value="sensory_box"/>
    <property type="match status" value="1"/>
</dbReference>
<dbReference type="Pfam" id="PF00072">
    <property type="entry name" value="Response_reg"/>
    <property type="match status" value="1"/>
</dbReference>
<dbReference type="eggNOG" id="COG0784">
    <property type="taxonomic scope" value="Bacteria"/>
</dbReference>
<feature type="domain" description="Histidine kinase" evidence="7">
    <location>
        <begin position="300"/>
        <end position="549"/>
    </location>
</feature>
<dbReference type="PANTHER" id="PTHR43047">
    <property type="entry name" value="TWO-COMPONENT HISTIDINE PROTEIN KINASE"/>
    <property type="match status" value="1"/>
</dbReference>
<dbReference type="AlphaFoldDB" id="B4VTJ7"/>
<evidence type="ECO:0000256" key="3">
    <source>
        <dbReference type="ARBA" id="ARBA00022679"/>
    </source>
</evidence>
<evidence type="ECO:0000259" key="8">
    <source>
        <dbReference type="PROSITE" id="PS50110"/>
    </source>
</evidence>
<dbReference type="PROSITE" id="PS50113">
    <property type="entry name" value="PAC"/>
    <property type="match status" value="1"/>
</dbReference>
<dbReference type="GO" id="GO:0009927">
    <property type="term" value="F:histidine phosphotransfer kinase activity"/>
    <property type="evidence" value="ECO:0007669"/>
    <property type="project" value="TreeGrafter"/>
</dbReference>
<sequence>MFRIKDYPMMFSKPPPNLKETKKILVVEDERIIAINLKESLESLGYTVPAIAASGEQAIAKATEFRPNLVLMDIWLKGNIDGIEAAQQIWECLKIPTIYVTGHSDQSTVERVKITAPFGYILKPVKEQALYVAIETALKRYEREQLISAILRGIGDGVIVTDKEGQVKFLNQVAESLTGWQLAEAKDQKFTEVFNIVDEQTRQPVEDVLKNVLEQDTIIYLEKQILLLPKQGKPIPIADSLALIKNNDGAIEGMVLVFRDATRQRLAQEQNRAMERARQLEYDIAELQCLDLFHDESLSKTSLELPTSPAKIKLAVRILETILDQQSLLSSQIRSNSTVIARYWGIVQEQCNQKLKLVNDLLDIGAIETEVHPLQLTLIQFPDWMPELIKPFEAWAQFQQQRLHIDIDPNLPPLVSDRLSLTRMLTELLNNAFKYTPAGEDIGVTVGALGDGNVETRHGASLRSGDGFWTKNFTVEIQVSNSGVEIPLDEREKIFEPFYRIPSSYSWKQEGTGLGLTVTKMLVHRLQGEIDVTSDRDGTIFTIFIPSLQSQEMEVEHDHDQ</sequence>
<dbReference type="GO" id="GO:0000155">
    <property type="term" value="F:phosphorelay sensor kinase activity"/>
    <property type="evidence" value="ECO:0007669"/>
    <property type="project" value="TreeGrafter"/>
</dbReference>
<dbReference type="Gene3D" id="3.30.450.20">
    <property type="entry name" value="PAS domain"/>
    <property type="match status" value="1"/>
</dbReference>
<dbReference type="HOGENOM" id="CLU_000445_114_72_3"/>
<dbReference type="EMBL" id="DS989852">
    <property type="protein sequence ID" value="EDX74586.1"/>
    <property type="molecule type" value="Genomic_DNA"/>
</dbReference>
<dbReference type="SMART" id="SM00091">
    <property type="entry name" value="PAS"/>
    <property type="match status" value="1"/>
</dbReference>
<dbReference type="PANTHER" id="PTHR43047:SF72">
    <property type="entry name" value="OSMOSENSING HISTIDINE PROTEIN KINASE SLN1"/>
    <property type="match status" value="1"/>
</dbReference>
<dbReference type="InterPro" id="IPR036890">
    <property type="entry name" value="HATPase_C_sf"/>
</dbReference>
<feature type="domain" description="Response regulatory" evidence="8">
    <location>
        <begin position="23"/>
        <end position="138"/>
    </location>
</feature>
<dbReference type="InterPro" id="IPR013767">
    <property type="entry name" value="PAS_fold"/>
</dbReference>
<dbReference type="InterPro" id="IPR001789">
    <property type="entry name" value="Sig_transdc_resp-reg_receiver"/>
</dbReference>
<dbReference type="PROSITE" id="PS50110">
    <property type="entry name" value="RESPONSE_REGULATORY"/>
    <property type="match status" value="1"/>
</dbReference>
<dbReference type="CDD" id="cd17534">
    <property type="entry name" value="REC_DC-like"/>
    <property type="match status" value="1"/>
</dbReference>
<dbReference type="SUPFAM" id="SSF52172">
    <property type="entry name" value="CheY-like"/>
    <property type="match status" value="1"/>
</dbReference>
<evidence type="ECO:0000256" key="5">
    <source>
        <dbReference type="ARBA" id="ARBA00023012"/>
    </source>
</evidence>
<dbReference type="PROSITE" id="PS50109">
    <property type="entry name" value="HIS_KIN"/>
    <property type="match status" value="1"/>
</dbReference>
<dbReference type="CDD" id="cd00075">
    <property type="entry name" value="HATPase"/>
    <property type="match status" value="1"/>
</dbReference>
<dbReference type="SMART" id="SM00448">
    <property type="entry name" value="REC"/>
    <property type="match status" value="1"/>
</dbReference>
<gene>
    <name evidence="11" type="ORF">MC7420_6064</name>
</gene>
<keyword evidence="5" id="KW-0902">Two-component regulatory system</keyword>
<keyword evidence="3" id="KW-0808">Transferase</keyword>
<dbReference type="EC" id="2.7.13.3" evidence="2"/>
<dbReference type="Gene3D" id="3.30.565.10">
    <property type="entry name" value="Histidine kinase-like ATPase, C-terminal domain"/>
    <property type="match status" value="1"/>
</dbReference>
<keyword evidence="4" id="KW-0418">Kinase</keyword>
<dbReference type="SMART" id="SM00387">
    <property type="entry name" value="HATPase_c"/>
    <property type="match status" value="1"/>
</dbReference>
<dbReference type="CDD" id="cd00130">
    <property type="entry name" value="PAS"/>
    <property type="match status" value="1"/>
</dbReference>
<feature type="modified residue" description="4-aspartylphosphate" evidence="6">
    <location>
        <position position="73"/>
    </location>
</feature>
<organism evidence="11 12">
    <name type="scientific">Coleofasciculus chthonoplastes PCC 7420</name>
    <dbReference type="NCBI Taxonomy" id="118168"/>
    <lineage>
        <taxon>Bacteria</taxon>
        <taxon>Bacillati</taxon>
        <taxon>Cyanobacteriota</taxon>
        <taxon>Cyanophyceae</taxon>
        <taxon>Coleofasciculales</taxon>
        <taxon>Coleofasciculaceae</taxon>
        <taxon>Coleofasciculus</taxon>
    </lineage>
</organism>
<dbReference type="Pfam" id="PF00989">
    <property type="entry name" value="PAS"/>
    <property type="match status" value="1"/>
</dbReference>
<dbReference type="Gene3D" id="3.40.50.2300">
    <property type="match status" value="1"/>
</dbReference>
<evidence type="ECO:0000256" key="4">
    <source>
        <dbReference type="ARBA" id="ARBA00022777"/>
    </source>
</evidence>
<accession>B4VTJ7</accession>
<evidence type="ECO:0000313" key="11">
    <source>
        <dbReference type="EMBL" id="EDX74586.1"/>
    </source>
</evidence>
<dbReference type="InterPro" id="IPR004358">
    <property type="entry name" value="Sig_transdc_His_kin-like_C"/>
</dbReference>
<dbReference type="PRINTS" id="PR00344">
    <property type="entry name" value="BCTRLSENSOR"/>
</dbReference>
<reference evidence="11 12" key="1">
    <citation type="submission" date="2008-07" db="EMBL/GenBank/DDBJ databases">
        <authorList>
            <person name="Tandeau de Marsac N."/>
            <person name="Ferriera S."/>
            <person name="Johnson J."/>
            <person name="Kravitz S."/>
            <person name="Beeson K."/>
            <person name="Sutton G."/>
            <person name="Rogers Y.-H."/>
            <person name="Friedman R."/>
            <person name="Frazier M."/>
            <person name="Venter J.C."/>
        </authorList>
    </citation>
    <scope>NUCLEOTIDE SEQUENCE [LARGE SCALE GENOMIC DNA]</scope>
    <source>
        <strain evidence="11 12">PCC 7420</strain>
    </source>
</reference>
<dbReference type="GO" id="GO:0006355">
    <property type="term" value="P:regulation of DNA-templated transcription"/>
    <property type="evidence" value="ECO:0007669"/>
    <property type="project" value="InterPro"/>
</dbReference>
<feature type="domain" description="PAS" evidence="9">
    <location>
        <begin position="143"/>
        <end position="216"/>
    </location>
</feature>
<dbReference type="InterPro" id="IPR000700">
    <property type="entry name" value="PAS-assoc_C"/>
</dbReference>
<dbReference type="eggNOG" id="COG5002">
    <property type="taxonomic scope" value="Bacteria"/>
</dbReference>
<dbReference type="SUPFAM" id="SSF55874">
    <property type="entry name" value="ATPase domain of HSP90 chaperone/DNA topoisomerase II/histidine kinase"/>
    <property type="match status" value="1"/>
</dbReference>
<dbReference type="PROSITE" id="PS50112">
    <property type="entry name" value="PAS"/>
    <property type="match status" value="1"/>
</dbReference>
<dbReference type="InterPro" id="IPR011006">
    <property type="entry name" value="CheY-like_superfamily"/>
</dbReference>
<keyword evidence="12" id="KW-1185">Reference proteome</keyword>
<dbReference type="InterPro" id="IPR035965">
    <property type="entry name" value="PAS-like_dom_sf"/>
</dbReference>